<keyword evidence="2" id="KW-1185">Reference proteome</keyword>
<reference evidence="1" key="1">
    <citation type="journal article" date="2012" name="Nature">
        <title>The tomato genome sequence provides insights into fleshy fruit evolution.</title>
        <authorList>
            <consortium name="Tomato Genome Consortium"/>
        </authorList>
    </citation>
    <scope>NUCLEOTIDE SEQUENCE [LARGE SCALE GENOMIC DNA]</scope>
    <source>
        <strain evidence="1">cv. Heinz 1706</strain>
    </source>
</reference>
<sequence length="135" mass="16196">MTDCSELPQDLLRLIGHCLITYTKSSSHVFELHGGQYYQLFPVLREFIHACCCLMTICKNEKFLISIHERRVVYYLEIPEVLGKEFHASRFIPRMEFWICGGFLIFWMGTMRKRKVSLFDVWMTRRRQQRKPIEA</sequence>
<accession>A0A3Q7HUF8</accession>
<dbReference type="AlphaFoldDB" id="A0A3Q7HUF8"/>
<proteinExistence type="predicted"/>
<evidence type="ECO:0000313" key="1">
    <source>
        <dbReference type="EnsemblPlants" id="Solyc08g082345.1.1"/>
    </source>
</evidence>
<dbReference type="EnsemblPlants" id="Solyc08g082345.1.1">
    <property type="protein sequence ID" value="Solyc08g082345.1.1"/>
    <property type="gene ID" value="Solyc08g082345.1"/>
</dbReference>
<evidence type="ECO:0000313" key="2">
    <source>
        <dbReference type="Proteomes" id="UP000004994"/>
    </source>
</evidence>
<dbReference type="InParanoid" id="A0A3Q7HUF8"/>
<dbReference type="Gramene" id="Solyc08g082345.1.1">
    <property type="protein sequence ID" value="Solyc08g082345.1.1"/>
    <property type="gene ID" value="Solyc08g082345.1"/>
</dbReference>
<organism evidence="1">
    <name type="scientific">Solanum lycopersicum</name>
    <name type="common">Tomato</name>
    <name type="synonym">Lycopersicon esculentum</name>
    <dbReference type="NCBI Taxonomy" id="4081"/>
    <lineage>
        <taxon>Eukaryota</taxon>
        <taxon>Viridiplantae</taxon>
        <taxon>Streptophyta</taxon>
        <taxon>Embryophyta</taxon>
        <taxon>Tracheophyta</taxon>
        <taxon>Spermatophyta</taxon>
        <taxon>Magnoliopsida</taxon>
        <taxon>eudicotyledons</taxon>
        <taxon>Gunneridae</taxon>
        <taxon>Pentapetalae</taxon>
        <taxon>asterids</taxon>
        <taxon>lamiids</taxon>
        <taxon>Solanales</taxon>
        <taxon>Solanaceae</taxon>
        <taxon>Solanoideae</taxon>
        <taxon>Solaneae</taxon>
        <taxon>Solanum</taxon>
        <taxon>Solanum subgen. Lycopersicon</taxon>
    </lineage>
</organism>
<reference evidence="1" key="2">
    <citation type="submission" date="2019-01" db="UniProtKB">
        <authorList>
            <consortium name="EnsemblPlants"/>
        </authorList>
    </citation>
    <scope>IDENTIFICATION</scope>
    <source>
        <strain evidence="1">cv. Heinz 1706</strain>
    </source>
</reference>
<dbReference type="Proteomes" id="UP000004994">
    <property type="component" value="Chromosome 8"/>
</dbReference>
<name>A0A3Q7HUF8_SOLLC</name>
<protein>
    <submittedName>
        <fullName evidence="1">Uncharacterized protein</fullName>
    </submittedName>
</protein>